<keyword evidence="2" id="KW-1185">Reference proteome</keyword>
<dbReference type="InterPro" id="IPR036397">
    <property type="entry name" value="RNaseH_sf"/>
</dbReference>
<dbReference type="PANTHER" id="PTHR46060:SF1">
    <property type="entry name" value="MARINER MOS1 TRANSPOSASE-LIKE PROTEIN"/>
    <property type="match status" value="1"/>
</dbReference>
<dbReference type="OrthoDB" id="8063525at2759"/>
<dbReference type="GO" id="GO:0003676">
    <property type="term" value="F:nucleic acid binding"/>
    <property type="evidence" value="ECO:0007669"/>
    <property type="project" value="InterPro"/>
</dbReference>
<dbReference type="AlphaFoldDB" id="A0A4Y2CLF8"/>
<accession>A0A4Y2CLF8</accession>
<protein>
    <submittedName>
        <fullName evidence="1">Uncharacterized protein</fullName>
    </submittedName>
</protein>
<gene>
    <name evidence="1" type="ORF">AVEN_181618_1</name>
</gene>
<dbReference type="EMBL" id="BGPR01000213">
    <property type="protein sequence ID" value="GBM05230.1"/>
    <property type="molecule type" value="Genomic_DNA"/>
</dbReference>
<dbReference type="Pfam" id="PF01359">
    <property type="entry name" value="Transposase_1"/>
    <property type="match status" value="1"/>
</dbReference>
<dbReference type="PANTHER" id="PTHR46060">
    <property type="entry name" value="MARINER MOS1 TRANSPOSASE-LIKE PROTEIN"/>
    <property type="match status" value="1"/>
</dbReference>
<dbReference type="InterPro" id="IPR001888">
    <property type="entry name" value="Transposase_1"/>
</dbReference>
<evidence type="ECO:0000313" key="1">
    <source>
        <dbReference type="EMBL" id="GBM05230.1"/>
    </source>
</evidence>
<name>A0A4Y2CLF8_ARAVE</name>
<organism evidence="1 2">
    <name type="scientific">Araneus ventricosus</name>
    <name type="common">Orbweaver spider</name>
    <name type="synonym">Epeira ventricosa</name>
    <dbReference type="NCBI Taxonomy" id="182803"/>
    <lineage>
        <taxon>Eukaryota</taxon>
        <taxon>Metazoa</taxon>
        <taxon>Ecdysozoa</taxon>
        <taxon>Arthropoda</taxon>
        <taxon>Chelicerata</taxon>
        <taxon>Arachnida</taxon>
        <taxon>Araneae</taxon>
        <taxon>Araneomorphae</taxon>
        <taxon>Entelegynae</taxon>
        <taxon>Araneoidea</taxon>
        <taxon>Araneidae</taxon>
        <taxon>Araneus</taxon>
    </lineage>
</organism>
<dbReference type="Proteomes" id="UP000499080">
    <property type="component" value="Unassembled WGS sequence"/>
</dbReference>
<comment type="caution">
    <text evidence="1">The sequence shown here is derived from an EMBL/GenBank/DDBJ whole genome shotgun (WGS) entry which is preliminary data.</text>
</comment>
<proteinExistence type="predicted"/>
<sequence>MNTIEKIGETIRKFPYSITTVHFHFHNPRRSAHPLGLEPTKDENYIDSGAKAIYADGSKTDEGTGSAYCILENYGIIAPWQGTVPADKTLFAGTVPADKTLFAGTIPTNNSLFAGTVPADKTLFAGTVPVDKTLFAGTVPADKTLFADYALADVHLDRYQNEGDAFLQRIVAIDETWERVYNSELKRQSNEWHHPSPPRPQKVQQEHSRVKVMLIVAYDCQGVILTHAVPEGQTVNADYYCRFPQHHLLPAMRRKRSRLLRDNLVACQGSLSCNKCHERNTGRLVHNILPKVSLSPINWGRADVLFFTGHGPFQSCLKRFHLSPTWNCSCGQEGSRIYYATECLLTTS</sequence>
<dbReference type="InterPro" id="IPR052709">
    <property type="entry name" value="Transposase-MT_Hybrid"/>
</dbReference>
<evidence type="ECO:0000313" key="2">
    <source>
        <dbReference type="Proteomes" id="UP000499080"/>
    </source>
</evidence>
<reference evidence="1 2" key="1">
    <citation type="journal article" date="2019" name="Sci. Rep.">
        <title>Orb-weaving spider Araneus ventricosus genome elucidates the spidroin gene catalogue.</title>
        <authorList>
            <person name="Kono N."/>
            <person name="Nakamura H."/>
            <person name="Ohtoshi R."/>
            <person name="Moran D.A.P."/>
            <person name="Shinohara A."/>
            <person name="Yoshida Y."/>
            <person name="Fujiwara M."/>
            <person name="Mori M."/>
            <person name="Tomita M."/>
            <person name="Arakawa K."/>
        </authorList>
    </citation>
    <scope>NUCLEOTIDE SEQUENCE [LARGE SCALE GENOMIC DNA]</scope>
</reference>
<dbReference type="Gene3D" id="3.30.420.10">
    <property type="entry name" value="Ribonuclease H-like superfamily/Ribonuclease H"/>
    <property type="match status" value="1"/>
</dbReference>